<protein>
    <submittedName>
        <fullName evidence="1">Uncharacterized protein</fullName>
    </submittedName>
</protein>
<sequence>MTKELYLDPNFFHALPRLSSLHLSHVKISLKSFSFLLKVTSSSLHTIGVHEVYFCSPTVSFKSDVISAVFDSIFSLPNLITLSLSGALAGIDGVWRFLGAPWTHSNFITSEKDYRQSNANQEDVQLTKRSNLHHLILSDSACTPCLYISPSDLMTRWNSHTSPGQDKADDHVSCPSCSPFRFESTSHMRVSV</sequence>
<dbReference type="EMBL" id="MU167415">
    <property type="protein sequence ID" value="KAG0140865.1"/>
    <property type="molecule type" value="Genomic_DNA"/>
</dbReference>
<organism evidence="1 2">
    <name type="scientific">Cronartium quercuum f. sp. fusiforme G11</name>
    <dbReference type="NCBI Taxonomy" id="708437"/>
    <lineage>
        <taxon>Eukaryota</taxon>
        <taxon>Fungi</taxon>
        <taxon>Dikarya</taxon>
        <taxon>Basidiomycota</taxon>
        <taxon>Pucciniomycotina</taxon>
        <taxon>Pucciniomycetes</taxon>
        <taxon>Pucciniales</taxon>
        <taxon>Coleosporiaceae</taxon>
        <taxon>Cronartium</taxon>
    </lineage>
</organism>
<dbReference type="AlphaFoldDB" id="A0A9P6N6X1"/>
<evidence type="ECO:0000313" key="2">
    <source>
        <dbReference type="Proteomes" id="UP000886653"/>
    </source>
</evidence>
<dbReference type="Gene3D" id="3.80.10.10">
    <property type="entry name" value="Ribonuclease Inhibitor"/>
    <property type="match status" value="1"/>
</dbReference>
<reference evidence="1" key="1">
    <citation type="submission" date="2013-11" db="EMBL/GenBank/DDBJ databases">
        <title>Genome sequence of the fusiform rust pathogen reveals effectors for host alternation and coevolution with pine.</title>
        <authorList>
            <consortium name="DOE Joint Genome Institute"/>
            <person name="Smith K."/>
            <person name="Pendleton A."/>
            <person name="Kubisiak T."/>
            <person name="Anderson C."/>
            <person name="Salamov A."/>
            <person name="Aerts A."/>
            <person name="Riley R."/>
            <person name="Clum A."/>
            <person name="Lindquist E."/>
            <person name="Ence D."/>
            <person name="Campbell M."/>
            <person name="Kronenberg Z."/>
            <person name="Feau N."/>
            <person name="Dhillon B."/>
            <person name="Hamelin R."/>
            <person name="Burleigh J."/>
            <person name="Smith J."/>
            <person name="Yandell M."/>
            <person name="Nelson C."/>
            <person name="Grigoriev I."/>
            <person name="Davis J."/>
        </authorList>
    </citation>
    <scope>NUCLEOTIDE SEQUENCE</scope>
    <source>
        <strain evidence="1">G11</strain>
    </source>
</reference>
<dbReference type="SUPFAM" id="SSF52047">
    <property type="entry name" value="RNI-like"/>
    <property type="match status" value="1"/>
</dbReference>
<accession>A0A9P6N6X1</accession>
<name>A0A9P6N6X1_9BASI</name>
<proteinExistence type="predicted"/>
<keyword evidence="2" id="KW-1185">Reference proteome</keyword>
<comment type="caution">
    <text evidence="1">The sequence shown here is derived from an EMBL/GenBank/DDBJ whole genome shotgun (WGS) entry which is preliminary data.</text>
</comment>
<dbReference type="InterPro" id="IPR032675">
    <property type="entry name" value="LRR_dom_sf"/>
</dbReference>
<dbReference type="Proteomes" id="UP000886653">
    <property type="component" value="Unassembled WGS sequence"/>
</dbReference>
<evidence type="ECO:0000313" key="1">
    <source>
        <dbReference type="EMBL" id="KAG0140865.1"/>
    </source>
</evidence>
<gene>
    <name evidence="1" type="ORF">CROQUDRAFT_327816</name>
</gene>